<comment type="caution">
    <text evidence="1">The sequence shown here is derived from an EMBL/GenBank/DDBJ whole genome shotgun (WGS) entry which is preliminary data.</text>
</comment>
<evidence type="ECO:0000313" key="1">
    <source>
        <dbReference type="EMBL" id="KKC37312.1"/>
    </source>
</evidence>
<dbReference type="Proteomes" id="UP000033411">
    <property type="component" value="Unassembled WGS sequence"/>
</dbReference>
<sequence>MPNIEPVDPVELAAYVDDQLDVSRRIAVEHWLSQNPGAAADVMADLRLRDELRFLRGSDDAQGSAENEALARRLGGRLQRDGFIRRVRPLLAASLLLTIGWFAHGQVGNTTALASSTVPEYVSAALEAHYVTELRAKMHSQVRATEYDPAELLAETEIELPALPAGWAITDVQVYPSEFGASVEVAVNSDDLGAISIFAARPGKYLVAAPVTRRVGATTTAYWQLGDTAYTLVASSAPQDVARAATALFESMH</sequence>
<dbReference type="RefSeq" id="WP_046137487.1">
    <property type="nucleotide sequence ID" value="NZ_LANJ01000019.1"/>
</dbReference>
<dbReference type="AlphaFoldDB" id="A0A0F5Q8K7"/>
<gene>
    <name evidence="1" type="ORF">WH87_12215</name>
</gene>
<evidence type="ECO:0000313" key="2">
    <source>
        <dbReference type="Proteomes" id="UP000033411"/>
    </source>
</evidence>
<evidence type="ECO:0008006" key="3">
    <source>
        <dbReference type="Google" id="ProtNLM"/>
    </source>
</evidence>
<name>A0A0F5Q8K7_9HYPH</name>
<dbReference type="STRING" id="1293439.WH87_12215"/>
<dbReference type="EMBL" id="LANJ01000019">
    <property type="protein sequence ID" value="KKC37312.1"/>
    <property type="molecule type" value="Genomic_DNA"/>
</dbReference>
<organism evidence="1 2">
    <name type="scientific">Devosia epidermidihirudinis</name>
    <dbReference type="NCBI Taxonomy" id="1293439"/>
    <lineage>
        <taxon>Bacteria</taxon>
        <taxon>Pseudomonadati</taxon>
        <taxon>Pseudomonadota</taxon>
        <taxon>Alphaproteobacteria</taxon>
        <taxon>Hyphomicrobiales</taxon>
        <taxon>Devosiaceae</taxon>
        <taxon>Devosia</taxon>
    </lineage>
</organism>
<proteinExistence type="predicted"/>
<keyword evidence="2" id="KW-1185">Reference proteome</keyword>
<dbReference type="PATRIC" id="fig|1293439.3.peg.2044"/>
<accession>A0A0F5Q8K7</accession>
<reference evidence="1 2" key="1">
    <citation type="submission" date="2015-03" db="EMBL/GenBank/DDBJ databases">
        <authorList>
            <person name="Lepp D."/>
            <person name="Hassan Y.I."/>
            <person name="Li X.-Z."/>
            <person name="Zhou T."/>
        </authorList>
    </citation>
    <scope>NUCLEOTIDE SEQUENCE [LARGE SCALE GENOMIC DNA]</scope>
    <source>
        <strain evidence="1 2">E84</strain>
    </source>
</reference>
<dbReference type="OrthoDB" id="9152892at2"/>
<protein>
    <recommendedName>
        <fullName evidence="3">Anti-sigma factor</fullName>
    </recommendedName>
</protein>